<dbReference type="PROSITE" id="PS50851">
    <property type="entry name" value="CHEW"/>
    <property type="match status" value="1"/>
</dbReference>
<sequence>MNPPALAVMPHAGRPAEPPETGQYLTFALGTEMFGIGILHIKEIIEYGTPTAVPMMPGFVRGVINLRGAVVPVIDLASRFGGQASAVTRKTCIVIVELQFADGQARVLGAVVDAVSAVLEIGRSDIEPPPSFGTRIRTDFIAGMAKVDGRFVILLDVQRVLSMDEMATLAGAASAATPEGQN</sequence>
<dbReference type="RefSeq" id="WP_233388697.1">
    <property type="nucleotide sequence ID" value="NZ_JAJTWT010000001.1"/>
</dbReference>
<dbReference type="InterPro" id="IPR039315">
    <property type="entry name" value="CheW"/>
</dbReference>
<dbReference type="Gene3D" id="2.30.30.40">
    <property type="entry name" value="SH3 Domains"/>
    <property type="match status" value="1"/>
</dbReference>
<dbReference type="Pfam" id="PF01584">
    <property type="entry name" value="CheW"/>
    <property type="match status" value="1"/>
</dbReference>
<dbReference type="Proteomes" id="UP001201463">
    <property type="component" value="Unassembled WGS sequence"/>
</dbReference>
<dbReference type="InterPro" id="IPR002545">
    <property type="entry name" value="CheW-lke_dom"/>
</dbReference>
<dbReference type="InterPro" id="IPR036061">
    <property type="entry name" value="CheW-like_dom_sf"/>
</dbReference>
<dbReference type="PANTHER" id="PTHR22617:SF41">
    <property type="entry name" value="CHEMOTAXIS SIGNAL TRANSDUCTION SYSTEM ADAPTOR PROTEIN CHEW"/>
    <property type="match status" value="1"/>
</dbReference>
<evidence type="ECO:0000259" key="1">
    <source>
        <dbReference type="PROSITE" id="PS50851"/>
    </source>
</evidence>
<accession>A0ABS8X9S7</accession>
<keyword evidence="3" id="KW-1185">Reference proteome</keyword>
<evidence type="ECO:0000313" key="2">
    <source>
        <dbReference type="EMBL" id="MCE4535900.1"/>
    </source>
</evidence>
<feature type="domain" description="CheW-like" evidence="1">
    <location>
        <begin position="21"/>
        <end position="166"/>
    </location>
</feature>
<dbReference type="PANTHER" id="PTHR22617">
    <property type="entry name" value="CHEMOTAXIS SENSOR HISTIDINE KINASE-RELATED"/>
    <property type="match status" value="1"/>
</dbReference>
<reference evidence="2 3" key="1">
    <citation type="submission" date="2021-12" db="EMBL/GenBank/DDBJ databases">
        <title>Genome seq of p7.</title>
        <authorList>
            <person name="Seo T."/>
        </authorList>
    </citation>
    <scope>NUCLEOTIDE SEQUENCE [LARGE SCALE GENOMIC DNA]</scope>
    <source>
        <strain evidence="2 3">P7</strain>
    </source>
</reference>
<evidence type="ECO:0000313" key="3">
    <source>
        <dbReference type="Proteomes" id="UP001201463"/>
    </source>
</evidence>
<dbReference type="Gene3D" id="2.40.50.180">
    <property type="entry name" value="CheA-289, Domain 4"/>
    <property type="match status" value="1"/>
</dbReference>
<gene>
    <name evidence="2" type="ORF">LXT12_01330</name>
</gene>
<organism evidence="2 3">
    <name type="scientific">Pelomonas caseinilytica</name>
    <dbReference type="NCBI Taxonomy" id="2906763"/>
    <lineage>
        <taxon>Bacteria</taxon>
        <taxon>Pseudomonadati</taxon>
        <taxon>Pseudomonadota</taxon>
        <taxon>Betaproteobacteria</taxon>
        <taxon>Burkholderiales</taxon>
        <taxon>Sphaerotilaceae</taxon>
        <taxon>Roseateles</taxon>
    </lineage>
</organism>
<dbReference type="EMBL" id="JAJTWT010000001">
    <property type="protein sequence ID" value="MCE4535900.1"/>
    <property type="molecule type" value="Genomic_DNA"/>
</dbReference>
<comment type="caution">
    <text evidence="2">The sequence shown here is derived from an EMBL/GenBank/DDBJ whole genome shotgun (WGS) entry which is preliminary data.</text>
</comment>
<protein>
    <submittedName>
        <fullName evidence="2">Chemotaxis protein CheW</fullName>
    </submittedName>
</protein>
<dbReference type="SMART" id="SM00260">
    <property type="entry name" value="CheW"/>
    <property type="match status" value="1"/>
</dbReference>
<dbReference type="SUPFAM" id="SSF50341">
    <property type="entry name" value="CheW-like"/>
    <property type="match status" value="1"/>
</dbReference>
<name>A0ABS8X9S7_9BURK</name>
<proteinExistence type="predicted"/>